<dbReference type="Proteomes" id="UP000609849">
    <property type="component" value="Unassembled WGS sequence"/>
</dbReference>
<gene>
    <name evidence="1" type="ORF">H8923_06355</name>
</gene>
<protein>
    <submittedName>
        <fullName evidence="1">Uncharacterized protein</fullName>
    </submittedName>
</protein>
<evidence type="ECO:0000313" key="1">
    <source>
        <dbReference type="EMBL" id="MBC5996379.1"/>
    </source>
</evidence>
<comment type="caution">
    <text evidence="1">The sequence shown here is derived from an EMBL/GenBank/DDBJ whole genome shotgun (WGS) entry which is preliminary data.</text>
</comment>
<name>A0ABR7JN68_9FIRM</name>
<keyword evidence="2" id="KW-1185">Reference proteome</keyword>
<organism evidence="1 2">
    <name type="scientific">Romboutsia faecis</name>
    <dbReference type="NCBI Taxonomy" id="2764597"/>
    <lineage>
        <taxon>Bacteria</taxon>
        <taxon>Bacillati</taxon>
        <taxon>Bacillota</taxon>
        <taxon>Clostridia</taxon>
        <taxon>Peptostreptococcales</taxon>
        <taxon>Peptostreptococcaceae</taxon>
        <taxon>Romboutsia</taxon>
    </lineage>
</organism>
<dbReference type="EMBL" id="JACRWE010000002">
    <property type="protein sequence ID" value="MBC5996379.1"/>
    <property type="molecule type" value="Genomic_DNA"/>
</dbReference>
<proteinExistence type="predicted"/>
<reference evidence="1 2" key="1">
    <citation type="submission" date="2020-08" db="EMBL/GenBank/DDBJ databases">
        <authorList>
            <person name="Liu C."/>
            <person name="Sun Q."/>
        </authorList>
    </citation>
    <scope>NUCLEOTIDE SEQUENCE [LARGE SCALE GENOMIC DNA]</scope>
    <source>
        <strain evidence="1 2">NSJ-18</strain>
    </source>
</reference>
<evidence type="ECO:0000313" key="2">
    <source>
        <dbReference type="Proteomes" id="UP000609849"/>
    </source>
</evidence>
<sequence>MPYYPIDDDNRGFNYDITTFWEHMVSEYTGLNMLDVEELDYIDYLQYRRDAFIYKQSQTESGVEYLENAFRLEQTKPDRQKLKQFL</sequence>
<accession>A0ABR7JN68</accession>